<feature type="region of interest" description="Disordered" evidence="1">
    <location>
        <begin position="320"/>
        <end position="344"/>
    </location>
</feature>
<sequence>MGDGATISGHRLTGRTRVSELGIWYDAISPDGTPSSVLRFDPRAFAAPGSRERLVSAAGADRWLLRGGASGLLPVADLVTARGEVWLIASRRATPTVAELLMEPGDRPDAGAAGTVLVETAQALLALHSAGLTHGALHPGTVVIAEDGSALLAERGLLAALLGDTPPVERDVAAWSALARSLGGAWADGDAARLIERAAAAAPAAGLAAARDTLIMGRDALPPGFTTRDRLVQTLHRWAAADVPTSPPPPAPDPGQVVTLLHAGAPQDRTAPPAYGHAPGGAPPYSAETGAPVDQDADVVMRFGPGVPTESTAEQIWRSGQDQLATLEPKPGRSRRPVRRPRRRRGGLAWAGAIALAIVAALVVFWLRQASTVDVAVEKVDVRAPKKTMGCDSTADITGVVTTNGGAGTIRYVWVRSDGQKPAEQNVRVLAGSTSVELPLHWKVSGRSTFRGTATLRVLAPTASGKAIQDKASFSYKC</sequence>
<evidence type="ECO:0000256" key="1">
    <source>
        <dbReference type="SAM" id="MobiDB-lite"/>
    </source>
</evidence>
<feature type="transmembrane region" description="Helical" evidence="2">
    <location>
        <begin position="348"/>
        <end position="367"/>
    </location>
</feature>
<keyword evidence="2" id="KW-0472">Membrane</keyword>
<protein>
    <submittedName>
        <fullName evidence="3">Uncharacterized protein</fullName>
    </submittedName>
</protein>
<keyword evidence="4" id="KW-1185">Reference proteome</keyword>
<reference evidence="3" key="1">
    <citation type="submission" date="2021-01" db="EMBL/GenBank/DDBJ databases">
        <title>Whole genome shotgun sequence of Planotetraspora thailandica NBRC 104271.</title>
        <authorList>
            <person name="Komaki H."/>
            <person name="Tamura T."/>
        </authorList>
    </citation>
    <scope>NUCLEOTIDE SEQUENCE</scope>
    <source>
        <strain evidence="3">NBRC 104271</strain>
    </source>
</reference>
<name>A0A8J3VEJ5_9ACTN</name>
<keyword evidence="2" id="KW-1133">Transmembrane helix</keyword>
<dbReference type="RefSeq" id="WP_203946868.1">
    <property type="nucleotide sequence ID" value="NZ_BOOR01000038.1"/>
</dbReference>
<dbReference type="AlphaFoldDB" id="A0A8J3VEJ5"/>
<dbReference type="Proteomes" id="UP000605992">
    <property type="component" value="Unassembled WGS sequence"/>
</dbReference>
<accession>A0A8J3VEJ5</accession>
<organism evidence="3 4">
    <name type="scientific">Planotetraspora thailandica</name>
    <dbReference type="NCBI Taxonomy" id="487172"/>
    <lineage>
        <taxon>Bacteria</taxon>
        <taxon>Bacillati</taxon>
        <taxon>Actinomycetota</taxon>
        <taxon>Actinomycetes</taxon>
        <taxon>Streptosporangiales</taxon>
        <taxon>Streptosporangiaceae</taxon>
        <taxon>Planotetraspora</taxon>
    </lineage>
</organism>
<keyword evidence="2" id="KW-0812">Transmembrane</keyword>
<evidence type="ECO:0000256" key="2">
    <source>
        <dbReference type="SAM" id="Phobius"/>
    </source>
</evidence>
<dbReference type="EMBL" id="BOOR01000038">
    <property type="protein sequence ID" value="GII56730.1"/>
    <property type="molecule type" value="Genomic_DNA"/>
</dbReference>
<proteinExistence type="predicted"/>
<gene>
    <name evidence="3" type="ORF">Pth03_51190</name>
</gene>
<dbReference type="SUPFAM" id="SSF56112">
    <property type="entry name" value="Protein kinase-like (PK-like)"/>
    <property type="match status" value="1"/>
</dbReference>
<feature type="region of interest" description="Disordered" evidence="1">
    <location>
        <begin position="267"/>
        <end position="286"/>
    </location>
</feature>
<feature type="compositionally biased region" description="Basic residues" evidence="1">
    <location>
        <begin position="332"/>
        <end position="344"/>
    </location>
</feature>
<evidence type="ECO:0000313" key="4">
    <source>
        <dbReference type="Proteomes" id="UP000605992"/>
    </source>
</evidence>
<comment type="caution">
    <text evidence="3">The sequence shown here is derived from an EMBL/GenBank/DDBJ whole genome shotgun (WGS) entry which is preliminary data.</text>
</comment>
<evidence type="ECO:0000313" key="3">
    <source>
        <dbReference type="EMBL" id="GII56730.1"/>
    </source>
</evidence>
<dbReference type="InterPro" id="IPR011009">
    <property type="entry name" value="Kinase-like_dom_sf"/>
</dbReference>